<keyword evidence="1" id="KW-0812">Transmembrane</keyword>
<protein>
    <submittedName>
        <fullName evidence="2">Uncharacterized protein</fullName>
    </submittedName>
</protein>
<feature type="transmembrane region" description="Helical" evidence="1">
    <location>
        <begin position="34"/>
        <end position="57"/>
    </location>
</feature>
<evidence type="ECO:0000313" key="3">
    <source>
        <dbReference type="Proteomes" id="UP000612282"/>
    </source>
</evidence>
<keyword evidence="1" id="KW-0472">Membrane</keyword>
<reference evidence="2 3" key="1">
    <citation type="submission" date="2021-01" db="EMBL/GenBank/DDBJ databases">
        <title>Whole genome shotgun sequence of Actinoplanes couchii NBRC 106145.</title>
        <authorList>
            <person name="Komaki H."/>
            <person name="Tamura T."/>
        </authorList>
    </citation>
    <scope>NUCLEOTIDE SEQUENCE [LARGE SCALE GENOMIC DNA]</scope>
    <source>
        <strain evidence="2 3">NBRC 106145</strain>
    </source>
</reference>
<evidence type="ECO:0000313" key="2">
    <source>
        <dbReference type="EMBL" id="GID60262.1"/>
    </source>
</evidence>
<organism evidence="2 3">
    <name type="scientific">Actinoplanes couchii</name>
    <dbReference type="NCBI Taxonomy" id="403638"/>
    <lineage>
        <taxon>Bacteria</taxon>
        <taxon>Bacillati</taxon>
        <taxon>Actinomycetota</taxon>
        <taxon>Actinomycetes</taxon>
        <taxon>Micromonosporales</taxon>
        <taxon>Micromonosporaceae</taxon>
        <taxon>Actinoplanes</taxon>
    </lineage>
</organism>
<keyword evidence="3" id="KW-1185">Reference proteome</keyword>
<name>A0ABQ3XPB0_9ACTN</name>
<proteinExistence type="predicted"/>
<dbReference type="Proteomes" id="UP000612282">
    <property type="component" value="Unassembled WGS sequence"/>
</dbReference>
<sequence>MIALVMVAMALLGGTAWNVMNQSVARDRELNHRLSLAGLVACAVVAVGALGAGAVALL</sequence>
<evidence type="ECO:0000256" key="1">
    <source>
        <dbReference type="SAM" id="Phobius"/>
    </source>
</evidence>
<comment type="caution">
    <text evidence="2">The sequence shown here is derived from an EMBL/GenBank/DDBJ whole genome shotgun (WGS) entry which is preliminary data.</text>
</comment>
<keyword evidence="1" id="KW-1133">Transmembrane helix</keyword>
<gene>
    <name evidence="2" type="ORF">Aco03nite_086660</name>
</gene>
<dbReference type="EMBL" id="BOMG01000105">
    <property type="protein sequence ID" value="GID60262.1"/>
    <property type="molecule type" value="Genomic_DNA"/>
</dbReference>
<dbReference type="RefSeq" id="WP_203807114.1">
    <property type="nucleotide sequence ID" value="NZ_BAAAQE010000105.1"/>
</dbReference>
<accession>A0ABQ3XPB0</accession>